<evidence type="ECO:0000256" key="5">
    <source>
        <dbReference type="ARBA" id="ARBA00022519"/>
    </source>
</evidence>
<keyword evidence="8 10" id="KW-0472">Membrane</keyword>
<dbReference type="InterPro" id="IPR010817">
    <property type="entry name" value="HemY_N"/>
</dbReference>
<dbReference type="Pfam" id="PF07219">
    <property type="entry name" value="HemY_N"/>
    <property type="match status" value="1"/>
</dbReference>
<dbReference type="NCBIfam" id="TIGR00540">
    <property type="entry name" value="TPR_hemY_coli"/>
    <property type="match status" value="1"/>
</dbReference>
<keyword evidence="6 10" id="KW-0812">Transmembrane</keyword>
<feature type="transmembrane region" description="Helical" evidence="10">
    <location>
        <begin position="41"/>
        <end position="59"/>
    </location>
</feature>
<sequence>MKLLVGIIVTLFTSVWVALSLRQDPGYAMISFGEWSIETSLAFFVIVLILSFLAFYALLRLSVRLWQTPGQTLAAHRRRLHNKARRLFELGSRQMAAGQWITAEKTLLKGAEHSETPALHYLSAARAIHPLNDMKWRRDLHLRQAEDSLDADPLTVQLARAEFLLDDRQAEQARPILESLYVLHPRHPGVLQYLAKAYQQLGVWELLRKLLPELHKQKALGPERFAEIQSAVYHALLQSAAASGSLESLRTLWKQTPAVLREEDEAYLVEYATALCDCEAAADAETLLREAINRRWSQQLVVGYGMLGRGNATAQLAAAESWLVQHGDDPHLLLTLGRLAKRCQQNAKARDYLERSIQIMPTPDAYQELGELLESLHELTHAGQCFHAGLRLLVGKPQEKQGAMLPAAEVSQQLQRPMGPAIAT</sequence>
<dbReference type="Gene3D" id="1.25.40.10">
    <property type="entry name" value="Tetratricopeptide repeat domain"/>
    <property type="match status" value="2"/>
</dbReference>
<evidence type="ECO:0000256" key="7">
    <source>
        <dbReference type="ARBA" id="ARBA00022989"/>
    </source>
</evidence>
<organism evidence="12 13">
    <name type="scientific">Candidatus Contendobacter odensis Run_B_J11</name>
    <dbReference type="NCBI Taxonomy" id="1400861"/>
    <lineage>
        <taxon>Bacteria</taxon>
        <taxon>Pseudomonadati</taxon>
        <taxon>Pseudomonadota</taxon>
        <taxon>Gammaproteobacteria</taxon>
        <taxon>Candidatus Competibacteraceae</taxon>
        <taxon>Candidatus Contendibacter</taxon>
    </lineage>
</organism>
<dbReference type="GO" id="GO:0042168">
    <property type="term" value="P:heme metabolic process"/>
    <property type="evidence" value="ECO:0007669"/>
    <property type="project" value="InterPro"/>
</dbReference>
<dbReference type="RefSeq" id="WP_051497841.1">
    <property type="nucleotide sequence ID" value="NZ_CBTK010000246.1"/>
</dbReference>
<dbReference type="InterPro" id="IPR005254">
    <property type="entry name" value="Heme_biosyn_assoc_TPR_pro"/>
</dbReference>
<feature type="domain" description="HemY N-terminal" evidence="11">
    <location>
        <begin position="26"/>
        <end position="129"/>
    </location>
</feature>
<evidence type="ECO:0000256" key="10">
    <source>
        <dbReference type="SAM" id="Phobius"/>
    </source>
</evidence>
<dbReference type="UniPathway" id="UPA00252"/>
<dbReference type="SUPFAM" id="SSF48452">
    <property type="entry name" value="TPR-like"/>
    <property type="match status" value="2"/>
</dbReference>
<reference evidence="12 13" key="1">
    <citation type="journal article" date="2014" name="ISME J.">
        <title>Candidatus Competibacter-lineage genomes retrieved from metagenomes reveal functional metabolic diversity.</title>
        <authorList>
            <person name="McIlroy S.J."/>
            <person name="Albertsen M."/>
            <person name="Andresen E.K."/>
            <person name="Saunders A.M."/>
            <person name="Kristiansen R."/>
            <person name="Stokholm-Bjerregaard M."/>
            <person name="Nielsen K.L."/>
            <person name="Nielsen P.H."/>
        </authorList>
    </citation>
    <scope>NUCLEOTIDE SEQUENCE [LARGE SCALE GENOMIC DNA]</scope>
    <source>
        <strain evidence="12 13">Run_B_J11</strain>
    </source>
</reference>
<keyword evidence="5" id="KW-0997">Cell inner membrane</keyword>
<evidence type="ECO:0000256" key="4">
    <source>
        <dbReference type="ARBA" id="ARBA00022475"/>
    </source>
</evidence>
<name>A0A7U7GD77_9GAMM</name>
<comment type="function">
    <text evidence="1">Involved in a late step of protoheme IX synthesis.</text>
</comment>
<dbReference type="InterPro" id="IPR011990">
    <property type="entry name" value="TPR-like_helical_dom_sf"/>
</dbReference>
<evidence type="ECO:0000256" key="3">
    <source>
        <dbReference type="ARBA" id="ARBA00004744"/>
    </source>
</evidence>
<dbReference type="EMBL" id="CBTK010000246">
    <property type="protein sequence ID" value="CDH46001.1"/>
    <property type="molecule type" value="Genomic_DNA"/>
</dbReference>
<evidence type="ECO:0000256" key="1">
    <source>
        <dbReference type="ARBA" id="ARBA00002962"/>
    </source>
</evidence>
<keyword evidence="4" id="KW-1003">Cell membrane</keyword>
<evidence type="ECO:0000313" key="13">
    <source>
        <dbReference type="Proteomes" id="UP000019184"/>
    </source>
</evidence>
<keyword evidence="13" id="KW-1185">Reference proteome</keyword>
<evidence type="ECO:0000256" key="6">
    <source>
        <dbReference type="ARBA" id="ARBA00022692"/>
    </source>
</evidence>
<comment type="pathway">
    <text evidence="3">Porphyrin-containing compound metabolism; protoheme biosynthesis.</text>
</comment>
<protein>
    <submittedName>
        <fullName evidence="12">HemY domain protein</fullName>
    </submittedName>
</protein>
<dbReference type="GO" id="GO:0006779">
    <property type="term" value="P:porphyrin-containing compound biosynthetic process"/>
    <property type="evidence" value="ECO:0007669"/>
    <property type="project" value="UniProtKB-KW"/>
</dbReference>
<evidence type="ECO:0000259" key="11">
    <source>
        <dbReference type="Pfam" id="PF07219"/>
    </source>
</evidence>
<keyword evidence="9" id="KW-0627">Porphyrin biosynthesis</keyword>
<evidence type="ECO:0000313" key="12">
    <source>
        <dbReference type="EMBL" id="CDH46001.1"/>
    </source>
</evidence>
<evidence type="ECO:0000256" key="9">
    <source>
        <dbReference type="ARBA" id="ARBA00023244"/>
    </source>
</evidence>
<keyword evidence="7 10" id="KW-1133">Transmembrane helix</keyword>
<dbReference type="GO" id="GO:0005886">
    <property type="term" value="C:plasma membrane"/>
    <property type="evidence" value="ECO:0007669"/>
    <property type="project" value="UniProtKB-SubCell"/>
</dbReference>
<evidence type="ECO:0000256" key="8">
    <source>
        <dbReference type="ARBA" id="ARBA00023136"/>
    </source>
</evidence>
<comment type="subcellular location">
    <subcellularLocation>
        <location evidence="2">Cell inner membrane</location>
        <topology evidence="2">Multi-pass membrane protein</topology>
    </subcellularLocation>
</comment>
<dbReference type="Proteomes" id="UP000019184">
    <property type="component" value="Unassembled WGS sequence"/>
</dbReference>
<proteinExistence type="predicted"/>
<accession>A0A7U7GD77</accession>
<gene>
    <name evidence="12" type="ORF">BN874_320010</name>
</gene>
<comment type="caution">
    <text evidence="12">The sequence shown here is derived from an EMBL/GenBank/DDBJ whole genome shotgun (WGS) entry which is preliminary data.</text>
</comment>
<dbReference type="OrthoDB" id="7053339at2"/>
<dbReference type="AlphaFoldDB" id="A0A7U7GD77"/>
<evidence type="ECO:0000256" key="2">
    <source>
        <dbReference type="ARBA" id="ARBA00004429"/>
    </source>
</evidence>